<dbReference type="PANTHER" id="PTHR30504:SF2">
    <property type="entry name" value="GLUCANS BIOSYNTHESIS PROTEIN G"/>
    <property type="match status" value="1"/>
</dbReference>
<dbReference type="InterPro" id="IPR011013">
    <property type="entry name" value="Gal_mutarotase_sf_dom"/>
</dbReference>
<comment type="similarity">
    <text evidence="3">Belongs to the OpgD/OpgG family.</text>
</comment>
<protein>
    <submittedName>
        <fullName evidence="7">Glucan biosynthesis protein G</fullName>
    </submittedName>
</protein>
<comment type="subcellular location">
    <subcellularLocation>
        <location evidence="1">Periplasm</location>
    </subcellularLocation>
</comment>
<proteinExistence type="inferred from homology"/>
<dbReference type="Gene3D" id="2.70.98.10">
    <property type="match status" value="1"/>
</dbReference>
<dbReference type="PANTHER" id="PTHR30504">
    <property type="entry name" value="GLUCANS BIOSYNTHESIS PROTEIN"/>
    <property type="match status" value="1"/>
</dbReference>
<evidence type="ECO:0000256" key="4">
    <source>
        <dbReference type="ARBA" id="ARBA00022764"/>
    </source>
</evidence>
<gene>
    <name evidence="7" type="ORF">J8J14_10405</name>
</gene>
<dbReference type="InterPro" id="IPR013783">
    <property type="entry name" value="Ig-like_fold"/>
</dbReference>
<evidence type="ECO:0000313" key="8">
    <source>
        <dbReference type="Proteomes" id="UP000681594"/>
    </source>
</evidence>
<reference evidence="7 8" key="1">
    <citation type="submission" date="2021-03" db="EMBL/GenBank/DDBJ databases">
        <authorList>
            <person name="So Y."/>
        </authorList>
    </citation>
    <scope>NUCLEOTIDE SEQUENCE [LARGE SCALE GENOMIC DNA]</scope>
    <source>
        <strain evidence="7 8">SSH11</strain>
    </source>
</reference>
<dbReference type="InterPro" id="IPR014756">
    <property type="entry name" value="Ig_E-set"/>
</dbReference>
<evidence type="ECO:0000256" key="2">
    <source>
        <dbReference type="ARBA" id="ARBA00005001"/>
    </source>
</evidence>
<keyword evidence="4" id="KW-0574">Periplasm</keyword>
<feature type="compositionally biased region" description="Basic and acidic residues" evidence="5">
    <location>
        <begin position="15"/>
        <end position="26"/>
    </location>
</feature>
<dbReference type="Proteomes" id="UP000681594">
    <property type="component" value="Unassembled WGS sequence"/>
</dbReference>
<evidence type="ECO:0000313" key="7">
    <source>
        <dbReference type="EMBL" id="MBP0445191.1"/>
    </source>
</evidence>
<dbReference type="SUPFAM" id="SSF81296">
    <property type="entry name" value="E set domains"/>
    <property type="match status" value="1"/>
</dbReference>
<comment type="caution">
    <text evidence="7">The sequence shown here is derived from an EMBL/GenBank/DDBJ whole genome shotgun (WGS) entry which is preliminary data.</text>
</comment>
<dbReference type="InterPro" id="IPR014718">
    <property type="entry name" value="GH-type_carb-bd"/>
</dbReference>
<feature type="region of interest" description="Disordered" evidence="5">
    <location>
        <begin position="1"/>
        <end position="26"/>
    </location>
</feature>
<feature type="domain" description="Glucan biosynthesis periplasmic MdoG C-terminal" evidence="6">
    <location>
        <begin position="27"/>
        <end position="501"/>
    </location>
</feature>
<comment type="pathway">
    <text evidence="2">Glycan metabolism; osmoregulated periplasmic glucan (OPG) biosynthesis.</text>
</comment>
<dbReference type="InterPro" id="IPR007444">
    <property type="entry name" value="Glucan_biosyn_MdoG_C"/>
</dbReference>
<dbReference type="InterPro" id="IPR014438">
    <property type="entry name" value="Glucan_biosyn_MdoG/MdoD"/>
</dbReference>
<dbReference type="EMBL" id="JAGIZB010000008">
    <property type="protein sequence ID" value="MBP0445191.1"/>
    <property type="molecule type" value="Genomic_DNA"/>
</dbReference>
<sequence length="503" mass="55662">MMAGLMPTIPGSLSDRAEAADDPVRPFDDTTVRRMAREMATKPFSPPDERLPGPLSDLSYDAYRRIQYDAGRSLWRPEGLPFQMQPFHRGFLFRPRVPLFEVANGRAAPIRYDASAFSLGDLGVSVPDDLGFAGFRLTHPLNRPDHFDEVAAFVGASYFRAIGQGHVYGLSARGLAIATAERGGEEFPIFRAFWLQRPQAQGNSMVVHALLDSPSTTGAYRFTIRPGADTVFDVESVLYPRVDMPTAGIAPLTSMFLLSPLDRLGTDDYRTAVHDSDGLMLSTGRGEAVWRPLANPRELQVSVFADANPRGFGLMQRRRSFRDYNDLEARYDRRPGCWVEPIGDWGEGAVHLVEIPTKEEIHDNIAAFWRPRTPLRAGQEYSFVYRLHWASAAAFPGGGRPPPAQFEEASQGAKLGTAGARLFVLEAKGGRLGALPEGAKPVLDVSASVGRVLNPLLQRNEETGAWRASFELVPGNERLIELRALLRDEGGPLSETWLFRWTP</sequence>
<dbReference type="SUPFAM" id="SSF74650">
    <property type="entry name" value="Galactose mutarotase-like"/>
    <property type="match status" value="1"/>
</dbReference>
<dbReference type="Pfam" id="PF04349">
    <property type="entry name" value="MdoG"/>
    <property type="match status" value="1"/>
</dbReference>
<organism evidence="7 8">
    <name type="scientific">Pararoseomonas baculiformis</name>
    <dbReference type="NCBI Taxonomy" id="2820812"/>
    <lineage>
        <taxon>Bacteria</taxon>
        <taxon>Pseudomonadati</taxon>
        <taxon>Pseudomonadota</taxon>
        <taxon>Alphaproteobacteria</taxon>
        <taxon>Acetobacterales</taxon>
        <taxon>Acetobacteraceae</taxon>
        <taxon>Pararoseomonas</taxon>
    </lineage>
</organism>
<evidence type="ECO:0000256" key="1">
    <source>
        <dbReference type="ARBA" id="ARBA00004418"/>
    </source>
</evidence>
<accession>A0ABS4ADU5</accession>
<evidence type="ECO:0000259" key="6">
    <source>
        <dbReference type="Pfam" id="PF04349"/>
    </source>
</evidence>
<dbReference type="PIRSF" id="PIRSF006281">
    <property type="entry name" value="MdoG"/>
    <property type="match status" value="1"/>
</dbReference>
<dbReference type="Gene3D" id="2.60.40.10">
    <property type="entry name" value="Immunoglobulins"/>
    <property type="match status" value="1"/>
</dbReference>
<keyword evidence="8" id="KW-1185">Reference proteome</keyword>
<evidence type="ECO:0000256" key="3">
    <source>
        <dbReference type="ARBA" id="ARBA00009284"/>
    </source>
</evidence>
<evidence type="ECO:0000256" key="5">
    <source>
        <dbReference type="SAM" id="MobiDB-lite"/>
    </source>
</evidence>
<name>A0ABS4ADU5_9PROT</name>